<evidence type="ECO:0000259" key="2">
    <source>
        <dbReference type="Pfam" id="PF24837"/>
    </source>
</evidence>
<dbReference type="Proteomes" id="UP000293764">
    <property type="component" value="Unassembled WGS sequence"/>
</dbReference>
<organism evidence="3 4">
    <name type="scientific">Pengzhenrongella frigida</name>
    <dbReference type="NCBI Taxonomy" id="1259133"/>
    <lineage>
        <taxon>Bacteria</taxon>
        <taxon>Bacillati</taxon>
        <taxon>Actinomycetota</taxon>
        <taxon>Actinomycetes</taxon>
        <taxon>Micrococcales</taxon>
        <taxon>Pengzhenrongella</taxon>
    </lineage>
</organism>
<feature type="chain" id="PRO_5020484003" description="AMIN-like domain-containing protein" evidence="1">
    <location>
        <begin position="27"/>
        <end position="172"/>
    </location>
</feature>
<dbReference type="RefSeq" id="WP_130103087.1">
    <property type="nucleotide sequence ID" value="NZ_SDWW01000030.1"/>
</dbReference>
<comment type="caution">
    <text evidence="3">The sequence shown here is derived from an EMBL/GenBank/DDBJ whole genome shotgun (WGS) entry which is preliminary data.</text>
</comment>
<feature type="signal peptide" evidence="1">
    <location>
        <begin position="1"/>
        <end position="26"/>
    </location>
</feature>
<proteinExistence type="predicted"/>
<name>A0A4Q5MY78_9MICO</name>
<gene>
    <name evidence="3" type="ORF">EUA98_12850</name>
</gene>
<dbReference type="AlphaFoldDB" id="A0A4Q5MY78"/>
<dbReference type="InterPro" id="IPR056303">
    <property type="entry name" value="AMIN-like"/>
</dbReference>
<dbReference type="Pfam" id="PF24837">
    <property type="entry name" value="AMIN-like"/>
    <property type="match status" value="1"/>
</dbReference>
<protein>
    <recommendedName>
        <fullName evidence="2">AMIN-like domain-containing protein</fullName>
    </recommendedName>
</protein>
<evidence type="ECO:0000313" key="3">
    <source>
        <dbReference type="EMBL" id="RYV50625.1"/>
    </source>
</evidence>
<keyword evidence="4" id="KW-1185">Reference proteome</keyword>
<sequence>MKRFMRVLLVILLAATGVTLASPAEAAPYCGLRWGSLQQYSAATSIGSITGVRAGQHTCYDRLVIDVAGKIDGYEVQYYPKRTTSKTEFAHLQINVDAAMIDPAGNSTFGTDNNFVLTGFSKYRTFRAVSGGGLLKNSIISLDVRARLPFRVFTLDGPGSGSRLVVDVAHRW</sequence>
<reference evidence="3 4" key="1">
    <citation type="submission" date="2019-01" db="EMBL/GenBank/DDBJ databases">
        <title>Novel species of Cellulomonas.</title>
        <authorList>
            <person name="Liu Q."/>
            <person name="Xin Y.-H."/>
        </authorList>
    </citation>
    <scope>NUCLEOTIDE SEQUENCE [LARGE SCALE GENOMIC DNA]</scope>
    <source>
        <strain evidence="3 4">HLT2-17</strain>
    </source>
</reference>
<accession>A0A4Q5MY78</accession>
<evidence type="ECO:0000256" key="1">
    <source>
        <dbReference type="SAM" id="SignalP"/>
    </source>
</evidence>
<feature type="domain" description="AMIN-like" evidence="2">
    <location>
        <begin position="48"/>
        <end position="170"/>
    </location>
</feature>
<evidence type="ECO:0000313" key="4">
    <source>
        <dbReference type="Proteomes" id="UP000293764"/>
    </source>
</evidence>
<dbReference type="EMBL" id="SDWW01000030">
    <property type="protein sequence ID" value="RYV50625.1"/>
    <property type="molecule type" value="Genomic_DNA"/>
</dbReference>
<keyword evidence="1" id="KW-0732">Signal</keyword>
<dbReference type="OrthoDB" id="3393679at2"/>